<feature type="compositionally biased region" description="Basic and acidic residues" evidence="5">
    <location>
        <begin position="156"/>
        <end position="173"/>
    </location>
</feature>
<accession>A0ABN9VSX7</accession>
<dbReference type="SUPFAM" id="SSF82704">
    <property type="entry name" value="AlbA-like"/>
    <property type="match status" value="1"/>
</dbReference>
<keyword evidence="3" id="KW-0694">RNA-binding</keyword>
<evidence type="ECO:0000256" key="2">
    <source>
        <dbReference type="ARBA" id="ARBA00008018"/>
    </source>
</evidence>
<keyword evidence="8" id="KW-1185">Reference proteome</keyword>
<dbReference type="InterPro" id="IPR051958">
    <property type="entry name" value="Alba-like_NAB"/>
</dbReference>
<gene>
    <name evidence="7" type="ORF">PCOR1329_LOCUS60838</name>
</gene>
<evidence type="ECO:0000256" key="3">
    <source>
        <dbReference type="ARBA" id="ARBA00022884"/>
    </source>
</evidence>
<dbReference type="PANTHER" id="PTHR13516">
    <property type="entry name" value="RIBONUCLEASE P SUBUNIT P25"/>
    <property type="match status" value="1"/>
</dbReference>
<feature type="region of interest" description="Disordered" evidence="5">
    <location>
        <begin position="118"/>
        <end position="239"/>
    </location>
</feature>
<comment type="similarity">
    <text evidence="2">Belongs to the histone-like Alba family.</text>
</comment>
<feature type="compositionally biased region" description="Basic and acidic residues" evidence="5">
    <location>
        <begin position="180"/>
        <end position="225"/>
    </location>
</feature>
<comment type="subcellular location">
    <subcellularLocation>
        <location evidence="1">Nucleus</location>
    </subcellularLocation>
</comment>
<feature type="domain" description="DNA/RNA-binding protein Alba-like" evidence="6">
    <location>
        <begin position="20"/>
        <end position="82"/>
    </location>
</feature>
<dbReference type="Proteomes" id="UP001189429">
    <property type="component" value="Unassembled WGS sequence"/>
</dbReference>
<dbReference type="InterPro" id="IPR036882">
    <property type="entry name" value="Alba-like_dom_sf"/>
</dbReference>
<organism evidence="7 8">
    <name type="scientific">Prorocentrum cordatum</name>
    <dbReference type="NCBI Taxonomy" id="2364126"/>
    <lineage>
        <taxon>Eukaryota</taxon>
        <taxon>Sar</taxon>
        <taxon>Alveolata</taxon>
        <taxon>Dinophyceae</taxon>
        <taxon>Prorocentrales</taxon>
        <taxon>Prorocentraceae</taxon>
        <taxon>Prorocentrum</taxon>
    </lineage>
</organism>
<sequence>MDKYRKVDKPKSAEVAAEDEIRVTAAGSVSAYVSRAAKVFNELEKPKVVIRATGGALTKAVTLTEVIKRRFKGLHQITNLGSVEIEDEYEPLEEGLEMVTDTRTVAVLDITLSKEALDSSDKGYQPPIDEALVTDFDPEQVGKGRGRGKGRGKGKGKGEKGKGKGKGKEESASKGKGKGKGKDKGKDASEPKGKGKGKDKGKDSSEPKGKGKDKGKAKGKDESSKGKGKSTYESGKSKSKGYGKYDSYGYDSYDSYGYGKSSSKGKKGKKLRLRRLRLVQQLGGIKLRRRVRWWRLWLERKQLRLRLQGRRLRRQLWQVWQLRLQGRRLRRQLWQIQWQGQEQVQWLRLRLQLLSTQCSRISAHTAGWSPRHPTM</sequence>
<feature type="compositionally biased region" description="Low complexity" evidence="5">
    <location>
        <begin position="229"/>
        <end position="239"/>
    </location>
</feature>
<proteinExistence type="inferred from homology"/>
<dbReference type="Gene3D" id="3.30.110.20">
    <property type="entry name" value="Alba-like domain"/>
    <property type="match status" value="1"/>
</dbReference>
<evidence type="ECO:0000259" key="6">
    <source>
        <dbReference type="Pfam" id="PF01918"/>
    </source>
</evidence>
<evidence type="ECO:0000313" key="7">
    <source>
        <dbReference type="EMBL" id="CAK0876502.1"/>
    </source>
</evidence>
<evidence type="ECO:0000256" key="1">
    <source>
        <dbReference type="ARBA" id="ARBA00004123"/>
    </source>
</evidence>
<keyword evidence="4" id="KW-0539">Nucleus</keyword>
<feature type="compositionally biased region" description="Basic residues" evidence="5">
    <location>
        <begin position="144"/>
        <end position="155"/>
    </location>
</feature>
<evidence type="ECO:0000256" key="5">
    <source>
        <dbReference type="SAM" id="MobiDB-lite"/>
    </source>
</evidence>
<reference evidence="7" key="1">
    <citation type="submission" date="2023-10" db="EMBL/GenBank/DDBJ databases">
        <authorList>
            <person name="Chen Y."/>
            <person name="Shah S."/>
            <person name="Dougan E. K."/>
            <person name="Thang M."/>
            <person name="Chan C."/>
        </authorList>
    </citation>
    <scope>NUCLEOTIDE SEQUENCE [LARGE SCALE GENOMIC DNA]</scope>
</reference>
<dbReference type="Pfam" id="PF01918">
    <property type="entry name" value="Alba"/>
    <property type="match status" value="1"/>
</dbReference>
<evidence type="ECO:0000256" key="4">
    <source>
        <dbReference type="ARBA" id="ARBA00023242"/>
    </source>
</evidence>
<evidence type="ECO:0000313" key="8">
    <source>
        <dbReference type="Proteomes" id="UP001189429"/>
    </source>
</evidence>
<protein>
    <recommendedName>
        <fullName evidence="6">DNA/RNA-binding protein Alba-like domain-containing protein</fullName>
    </recommendedName>
</protein>
<dbReference type="PANTHER" id="PTHR13516:SF4">
    <property type="entry name" value="FI09323P"/>
    <property type="match status" value="1"/>
</dbReference>
<name>A0ABN9VSX7_9DINO</name>
<dbReference type="InterPro" id="IPR002775">
    <property type="entry name" value="DNA/RNA-bd_Alba-like"/>
</dbReference>
<dbReference type="EMBL" id="CAUYUJ010017631">
    <property type="protein sequence ID" value="CAK0876502.1"/>
    <property type="molecule type" value="Genomic_DNA"/>
</dbReference>
<comment type="caution">
    <text evidence="7">The sequence shown here is derived from an EMBL/GenBank/DDBJ whole genome shotgun (WGS) entry which is preliminary data.</text>
</comment>